<comment type="caution">
    <text evidence="2">The sequence shown here is derived from an EMBL/GenBank/DDBJ whole genome shotgun (WGS) entry which is preliminary data.</text>
</comment>
<evidence type="ECO:0000313" key="3">
    <source>
        <dbReference type="Proteomes" id="UP000235145"/>
    </source>
</evidence>
<accession>A0A9R1WJQ0</accession>
<name>A0A9R1WJQ0_LACSA</name>
<dbReference type="PANTHER" id="PTHR35317">
    <property type="entry name" value="OS04G0629600 PROTEIN"/>
    <property type="match status" value="1"/>
</dbReference>
<evidence type="ECO:0000256" key="1">
    <source>
        <dbReference type="SAM" id="Phobius"/>
    </source>
</evidence>
<organism evidence="2 3">
    <name type="scientific">Lactuca sativa</name>
    <name type="common">Garden lettuce</name>
    <dbReference type="NCBI Taxonomy" id="4236"/>
    <lineage>
        <taxon>Eukaryota</taxon>
        <taxon>Viridiplantae</taxon>
        <taxon>Streptophyta</taxon>
        <taxon>Embryophyta</taxon>
        <taxon>Tracheophyta</taxon>
        <taxon>Spermatophyta</taxon>
        <taxon>Magnoliopsida</taxon>
        <taxon>eudicotyledons</taxon>
        <taxon>Gunneridae</taxon>
        <taxon>Pentapetalae</taxon>
        <taxon>asterids</taxon>
        <taxon>campanulids</taxon>
        <taxon>Asterales</taxon>
        <taxon>Asteraceae</taxon>
        <taxon>Cichorioideae</taxon>
        <taxon>Cichorieae</taxon>
        <taxon>Lactucinae</taxon>
        <taxon>Lactuca</taxon>
    </lineage>
</organism>
<keyword evidence="1" id="KW-1133">Transmembrane helix</keyword>
<evidence type="ECO:0000313" key="2">
    <source>
        <dbReference type="EMBL" id="KAJ0225283.1"/>
    </source>
</evidence>
<gene>
    <name evidence="2" type="ORF">LSAT_V11C100031530</name>
</gene>
<feature type="transmembrane region" description="Helical" evidence="1">
    <location>
        <begin position="114"/>
        <end position="139"/>
    </location>
</feature>
<dbReference type="EMBL" id="NBSK02000001">
    <property type="protein sequence ID" value="KAJ0225283.1"/>
    <property type="molecule type" value="Genomic_DNA"/>
</dbReference>
<proteinExistence type="predicted"/>
<dbReference type="Pfam" id="PF14223">
    <property type="entry name" value="Retrotran_gag_2"/>
    <property type="match status" value="1"/>
</dbReference>
<keyword evidence="3" id="KW-1185">Reference proteome</keyword>
<dbReference type="AlphaFoldDB" id="A0A9R1WJQ0"/>
<protein>
    <submittedName>
        <fullName evidence="2">Uncharacterized protein</fullName>
    </submittedName>
</protein>
<dbReference type="PANTHER" id="PTHR35317:SF29">
    <property type="entry name" value="CCHC-TYPE DOMAIN-CONTAINING PROTEIN"/>
    <property type="match status" value="1"/>
</dbReference>
<keyword evidence="1" id="KW-0812">Transmembrane</keyword>
<keyword evidence="1" id="KW-0472">Membrane</keyword>
<sequence>MNKKEVLMKIVSYKYVVEFQKPGLLYAYFLLIPTPHCKMYNSKEYDKIVSSKILNENTNPNLFRMVVKHMSPSLLGDCNIDNWKYFYPNEFLVDTTHDDDAYPSYRRHETSLKFIVGGFALEIDGLFIIIHICLLSLMVSVRFGSSTKIPMLIFEFYDEWADRMEAYLNGIDEELWNCILGDVRPPAAVQSIGTSSTNQNVNEQSERLLKNEKKCMRELRGALPPVVYNYVRSCKTAKEIWNTLKEKYQGSEKTKINSVKHFLVELRDFKPKEDEYIKLYYDRLSKLIYKCNRYGINRSTMEFNLTFIMGICKEWRNVSLMVKTQQGFDYFTLNGREAEKESVEKENSEDKGLIVNSDDEAVAFYSNNQGFGAWTRRVGSATRRVGEFT</sequence>
<reference evidence="2 3" key="1">
    <citation type="journal article" date="2017" name="Nat. Commun.">
        <title>Genome assembly with in vitro proximity ligation data and whole-genome triplication in lettuce.</title>
        <authorList>
            <person name="Reyes-Chin-Wo S."/>
            <person name="Wang Z."/>
            <person name="Yang X."/>
            <person name="Kozik A."/>
            <person name="Arikit S."/>
            <person name="Song C."/>
            <person name="Xia L."/>
            <person name="Froenicke L."/>
            <person name="Lavelle D.O."/>
            <person name="Truco M.J."/>
            <person name="Xia R."/>
            <person name="Zhu S."/>
            <person name="Xu C."/>
            <person name="Xu H."/>
            <person name="Xu X."/>
            <person name="Cox K."/>
            <person name="Korf I."/>
            <person name="Meyers B.C."/>
            <person name="Michelmore R.W."/>
        </authorList>
    </citation>
    <scope>NUCLEOTIDE SEQUENCE [LARGE SCALE GENOMIC DNA]</scope>
    <source>
        <strain evidence="3">cv. Salinas</strain>
        <tissue evidence="2">Seedlings</tissue>
    </source>
</reference>
<dbReference type="Proteomes" id="UP000235145">
    <property type="component" value="Unassembled WGS sequence"/>
</dbReference>